<sequence>MMLAVLTGLRTIADALAPTAAATQLDSVVDCAANFLERLRRWYGKTTHKIHLLAILNGNDNDLLPVSAT</sequence>
<dbReference type="STRING" id="1797995.A2242_04860"/>
<evidence type="ECO:0000313" key="1">
    <source>
        <dbReference type="EMBL" id="OGF26654.1"/>
    </source>
</evidence>
<evidence type="ECO:0000313" key="2">
    <source>
        <dbReference type="Proteomes" id="UP000178925"/>
    </source>
</evidence>
<gene>
    <name evidence="1" type="ORF">A2242_04860</name>
</gene>
<dbReference type="Proteomes" id="UP000178925">
    <property type="component" value="Unassembled WGS sequence"/>
</dbReference>
<comment type="caution">
    <text evidence="1">The sequence shown here is derived from an EMBL/GenBank/DDBJ whole genome shotgun (WGS) entry which is preliminary data.</text>
</comment>
<accession>A0A1F5SJ04</accession>
<dbReference type="AlphaFoldDB" id="A0A1F5SJ04"/>
<reference evidence="1 2" key="1">
    <citation type="journal article" date="2016" name="Nat. Commun.">
        <title>Thousands of microbial genomes shed light on interconnected biogeochemical processes in an aquifer system.</title>
        <authorList>
            <person name="Anantharaman K."/>
            <person name="Brown C.T."/>
            <person name="Hug L.A."/>
            <person name="Sharon I."/>
            <person name="Castelle C.J."/>
            <person name="Probst A.J."/>
            <person name="Thomas B.C."/>
            <person name="Singh A."/>
            <person name="Wilkins M.J."/>
            <person name="Karaoz U."/>
            <person name="Brodie E.L."/>
            <person name="Williams K.H."/>
            <person name="Hubbard S.S."/>
            <person name="Banfield J.F."/>
        </authorList>
    </citation>
    <scope>NUCLEOTIDE SEQUENCE [LARGE SCALE GENOMIC DNA]</scope>
</reference>
<protein>
    <submittedName>
        <fullName evidence="1">Uncharacterized protein</fullName>
    </submittedName>
</protein>
<organism evidence="1 2">
    <name type="scientific">Candidatus Falkowbacteria bacterium RIFOXYA2_FULL_47_9</name>
    <dbReference type="NCBI Taxonomy" id="1797995"/>
    <lineage>
        <taxon>Bacteria</taxon>
        <taxon>Candidatus Falkowiibacteriota</taxon>
    </lineage>
</organism>
<dbReference type="EMBL" id="MFGC01000035">
    <property type="protein sequence ID" value="OGF26654.1"/>
    <property type="molecule type" value="Genomic_DNA"/>
</dbReference>
<proteinExistence type="predicted"/>
<name>A0A1F5SJ04_9BACT</name>